<feature type="chain" id="PRO_5036262707" description="Secreted protein" evidence="2">
    <location>
        <begin position="29"/>
        <end position="118"/>
    </location>
</feature>
<feature type="compositionally biased region" description="Low complexity" evidence="1">
    <location>
        <begin position="108"/>
        <end position="118"/>
    </location>
</feature>
<evidence type="ECO:0000256" key="2">
    <source>
        <dbReference type="SAM" id="SignalP"/>
    </source>
</evidence>
<dbReference type="AlphaFoldDB" id="A0A8D8ZZT7"/>
<name>A0A8D8ZZT7_9HEMI</name>
<dbReference type="EMBL" id="HBUF01544494">
    <property type="protein sequence ID" value="CAG6756324.1"/>
    <property type="molecule type" value="Transcribed_RNA"/>
</dbReference>
<protein>
    <recommendedName>
        <fullName evidence="4">Secreted protein</fullName>
    </recommendedName>
</protein>
<dbReference type="EMBL" id="HBUF01544493">
    <property type="protein sequence ID" value="CAG6756322.1"/>
    <property type="molecule type" value="Transcribed_RNA"/>
</dbReference>
<evidence type="ECO:0008006" key="4">
    <source>
        <dbReference type="Google" id="ProtNLM"/>
    </source>
</evidence>
<sequence length="118" mass="12698">MACECFLCRSNFSLRLLTSCATILLTLSRLECLASNSFKLNSAFCLALFSCSKLAVSSTTCSWASNSCCLAVFKLDWRRDTSCVRSVMVDLRSCISLSGSSPLPPPLGLSSSSSICSR</sequence>
<accession>A0A8D8ZZT7</accession>
<evidence type="ECO:0000313" key="3">
    <source>
        <dbReference type="EMBL" id="CAG6756324.1"/>
    </source>
</evidence>
<proteinExistence type="predicted"/>
<organism evidence="3">
    <name type="scientific">Cacopsylla melanoneura</name>
    <dbReference type="NCBI Taxonomy" id="428564"/>
    <lineage>
        <taxon>Eukaryota</taxon>
        <taxon>Metazoa</taxon>
        <taxon>Ecdysozoa</taxon>
        <taxon>Arthropoda</taxon>
        <taxon>Hexapoda</taxon>
        <taxon>Insecta</taxon>
        <taxon>Pterygota</taxon>
        <taxon>Neoptera</taxon>
        <taxon>Paraneoptera</taxon>
        <taxon>Hemiptera</taxon>
        <taxon>Sternorrhyncha</taxon>
        <taxon>Psylloidea</taxon>
        <taxon>Psyllidae</taxon>
        <taxon>Psyllinae</taxon>
        <taxon>Cacopsylla</taxon>
    </lineage>
</organism>
<dbReference type="EMBL" id="HBUF01544495">
    <property type="protein sequence ID" value="CAG6756326.1"/>
    <property type="molecule type" value="Transcribed_RNA"/>
</dbReference>
<reference evidence="3" key="1">
    <citation type="submission" date="2021-05" db="EMBL/GenBank/DDBJ databases">
        <authorList>
            <person name="Alioto T."/>
            <person name="Alioto T."/>
            <person name="Gomez Garrido J."/>
        </authorList>
    </citation>
    <scope>NUCLEOTIDE SEQUENCE</scope>
</reference>
<evidence type="ECO:0000256" key="1">
    <source>
        <dbReference type="SAM" id="MobiDB-lite"/>
    </source>
</evidence>
<keyword evidence="2" id="KW-0732">Signal</keyword>
<feature type="signal peptide" evidence="2">
    <location>
        <begin position="1"/>
        <end position="28"/>
    </location>
</feature>
<feature type="region of interest" description="Disordered" evidence="1">
    <location>
        <begin position="98"/>
        <end position="118"/>
    </location>
</feature>